<evidence type="ECO:0000256" key="6">
    <source>
        <dbReference type="ARBA" id="ARBA00022837"/>
    </source>
</evidence>
<reference evidence="10" key="1">
    <citation type="submission" date="2016-03" db="EMBL/GenBank/DDBJ databases">
        <title>Mechanisms controlling the formation of the plant cell surface in tip-growing cells are functionally conserved among land plants.</title>
        <authorList>
            <person name="Honkanen S."/>
            <person name="Jones V.A."/>
            <person name="Morieri G."/>
            <person name="Champion C."/>
            <person name="Hetherington A.J."/>
            <person name="Kelly S."/>
            <person name="Saint-Marcoux D."/>
            <person name="Proust H."/>
            <person name="Prescott H."/>
            <person name="Dolan L."/>
        </authorList>
    </citation>
    <scope>NUCLEOTIDE SEQUENCE [LARGE SCALE GENOMIC DNA]</scope>
    <source>
        <tissue evidence="10">Whole gametophyte</tissue>
    </source>
</reference>
<feature type="signal peptide" evidence="8">
    <location>
        <begin position="1"/>
        <end position="18"/>
    </location>
</feature>
<dbReference type="SUPFAM" id="SSF51126">
    <property type="entry name" value="Pectin lyase-like"/>
    <property type="match status" value="1"/>
</dbReference>
<keyword evidence="11" id="KW-1185">Reference proteome</keyword>
<evidence type="ECO:0000256" key="2">
    <source>
        <dbReference type="ARBA" id="ARBA00005220"/>
    </source>
</evidence>
<comment type="caution">
    <text evidence="10">The sequence shown here is derived from an EMBL/GenBank/DDBJ whole genome shotgun (WGS) entry which is preliminary data.</text>
</comment>
<name>A0A176VXW0_MARPO</name>
<dbReference type="EMBL" id="LVLJ01002376">
    <property type="protein sequence ID" value="OAE25223.1"/>
    <property type="molecule type" value="Genomic_DNA"/>
</dbReference>
<sequence length="386" mass="42448">MALRTAIVFSVLVVAAHARQWPRLDVNSTVDEASRGLLYTKSFDPMDGCGMGNPIDDCWMCDRNWEAHRETLADCAIGYGKNTIGGRNGAIYVVTDSSDDSPTDPRPGTLRYAVIQNEALWIIFEKDMQIELKNELIMTSFKTIDGRGANVHITQGCITIQKVEHVIIHGIHIHDCKPTGPAEVRSSRWHVGKRGKTDGDGIGVNAATNIWIDHNSLSSCTDGLLDVIHGSDQVSITNNYFSNHDKVMLLGAHDNDWEDKSMQVTVAFNYFGPGLIQRMPRCRLGTFHVFNNYYKSWDMYAIGGSAAPTISSESNHFEAGDKKCVTKHIDNDGGNWRSVGDLFINGAWFEPAGASAYSSLYAKTKSFNALPASQVPRLTSNAGPTS</sequence>
<proteinExistence type="inferred from homology"/>
<evidence type="ECO:0000256" key="7">
    <source>
        <dbReference type="ARBA" id="ARBA00023239"/>
    </source>
</evidence>
<dbReference type="InterPro" id="IPR011050">
    <property type="entry name" value="Pectin_lyase_fold/virulence"/>
</dbReference>
<dbReference type="InterPro" id="IPR012334">
    <property type="entry name" value="Pectin_lyas_fold"/>
</dbReference>
<dbReference type="SMART" id="SM00656">
    <property type="entry name" value="Amb_all"/>
    <property type="match status" value="1"/>
</dbReference>
<evidence type="ECO:0000256" key="4">
    <source>
        <dbReference type="ARBA" id="ARBA00022723"/>
    </source>
</evidence>
<evidence type="ECO:0000256" key="5">
    <source>
        <dbReference type="ARBA" id="ARBA00022729"/>
    </source>
</evidence>
<keyword evidence="6 8" id="KW-0106">Calcium</keyword>
<comment type="catalytic activity">
    <reaction evidence="1 8">
        <text>Eliminative cleavage of (1-&gt;4)-alpha-D-galacturonan to give oligosaccharides with 4-deoxy-alpha-D-galact-4-enuronosyl groups at their non-reducing ends.</text>
        <dbReference type="EC" id="4.2.2.2"/>
    </reaction>
</comment>
<accession>A0A176VXW0</accession>
<protein>
    <recommendedName>
        <fullName evidence="3 8">Pectate lyase</fullName>
        <ecNumber evidence="3 8">4.2.2.2</ecNumber>
    </recommendedName>
</protein>
<dbReference type="InterPro" id="IPR045032">
    <property type="entry name" value="PEL"/>
</dbReference>
<comment type="similarity">
    <text evidence="8">Belongs to the polysaccharide lyase 1 family.</text>
</comment>
<dbReference type="AlphaFoldDB" id="A0A176VXW0"/>
<feature type="domain" description="Pectate lyase" evidence="9">
    <location>
        <begin position="127"/>
        <end position="323"/>
    </location>
</feature>
<comment type="pathway">
    <text evidence="2 8">Glycan metabolism; pectin degradation; 2-dehydro-3-deoxy-D-gluconate from pectin: step 2/5.</text>
</comment>
<keyword evidence="5 8" id="KW-0732">Signal</keyword>
<evidence type="ECO:0000313" key="10">
    <source>
        <dbReference type="EMBL" id="OAE25223.1"/>
    </source>
</evidence>
<keyword evidence="7 8" id="KW-0456">Lyase</keyword>
<evidence type="ECO:0000313" key="11">
    <source>
        <dbReference type="Proteomes" id="UP000077202"/>
    </source>
</evidence>
<dbReference type="PANTHER" id="PTHR31683">
    <property type="entry name" value="PECTATE LYASE 18-RELATED"/>
    <property type="match status" value="1"/>
</dbReference>
<dbReference type="Gene3D" id="2.160.20.10">
    <property type="entry name" value="Single-stranded right-handed beta-helix, Pectin lyase-like"/>
    <property type="match status" value="1"/>
</dbReference>
<evidence type="ECO:0000256" key="1">
    <source>
        <dbReference type="ARBA" id="ARBA00000695"/>
    </source>
</evidence>
<evidence type="ECO:0000259" key="9">
    <source>
        <dbReference type="SMART" id="SM00656"/>
    </source>
</evidence>
<dbReference type="Proteomes" id="UP000077202">
    <property type="component" value="Unassembled WGS sequence"/>
</dbReference>
<comment type="cofactor">
    <cofactor evidence="8">
        <name>Ca(2+)</name>
        <dbReference type="ChEBI" id="CHEBI:29108"/>
    </cofactor>
    <text evidence="8">Binds 1 Ca(2+) ion. Required for its activity.</text>
</comment>
<dbReference type="Pfam" id="PF00544">
    <property type="entry name" value="Pectate_lyase_4"/>
    <property type="match status" value="1"/>
</dbReference>
<dbReference type="InterPro" id="IPR002022">
    <property type="entry name" value="Pec_lyase"/>
</dbReference>
<dbReference type="PRINTS" id="PR00807">
    <property type="entry name" value="AMBALLERGEN"/>
</dbReference>
<dbReference type="GO" id="GO:0046872">
    <property type="term" value="F:metal ion binding"/>
    <property type="evidence" value="ECO:0007669"/>
    <property type="project" value="UniProtKB-KW"/>
</dbReference>
<organism evidence="10 11">
    <name type="scientific">Marchantia polymorpha subsp. ruderalis</name>
    <dbReference type="NCBI Taxonomy" id="1480154"/>
    <lineage>
        <taxon>Eukaryota</taxon>
        <taxon>Viridiplantae</taxon>
        <taxon>Streptophyta</taxon>
        <taxon>Embryophyta</taxon>
        <taxon>Marchantiophyta</taxon>
        <taxon>Marchantiopsida</taxon>
        <taxon>Marchantiidae</taxon>
        <taxon>Marchantiales</taxon>
        <taxon>Marchantiaceae</taxon>
        <taxon>Marchantia</taxon>
    </lineage>
</organism>
<dbReference type="GO" id="GO:0030570">
    <property type="term" value="F:pectate lyase activity"/>
    <property type="evidence" value="ECO:0007669"/>
    <property type="project" value="UniProtKB-EC"/>
</dbReference>
<dbReference type="PANTHER" id="PTHR31683:SF187">
    <property type="entry name" value="PECTATE LYASE 18-RELATED"/>
    <property type="match status" value="1"/>
</dbReference>
<dbReference type="GO" id="GO:0045490">
    <property type="term" value="P:pectin catabolic process"/>
    <property type="evidence" value="ECO:0007669"/>
    <property type="project" value="UniProtKB-UniPathway"/>
</dbReference>
<gene>
    <name evidence="10" type="ORF">AXG93_2210s1070</name>
</gene>
<dbReference type="InterPro" id="IPR018082">
    <property type="entry name" value="AmbAllergen"/>
</dbReference>
<evidence type="ECO:0000256" key="3">
    <source>
        <dbReference type="ARBA" id="ARBA00012272"/>
    </source>
</evidence>
<evidence type="ECO:0000256" key="8">
    <source>
        <dbReference type="RuleBase" id="RU361123"/>
    </source>
</evidence>
<keyword evidence="4 8" id="KW-0479">Metal-binding</keyword>
<feature type="chain" id="PRO_5007948733" description="Pectate lyase" evidence="8">
    <location>
        <begin position="19"/>
        <end position="386"/>
    </location>
</feature>
<dbReference type="UniPathway" id="UPA00545">
    <property type="reaction ID" value="UER00824"/>
</dbReference>
<dbReference type="EC" id="4.2.2.2" evidence="3 8"/>